<keyword evidence="5 8" id="KW-1133">Transmembrane helix</keyword>
<accession>A0A844G0P9</accession>
<feature type="transmembrane region" description="Helical" evidence="8">
    <location>
        <begin position="262"/>
        <end position="285"/>
    </location>
</feature>
<evidence type="ECO:0000256" key="7">
    <source>
        <dbReference type="PIRSR" id="PIRSR600715-1"/>
    </source>
</evidence>
<feature type="transmembrane region" description="Helical" evidence="8">
    <location>
        <begin position="156"/>
        <end position="175"/>
    </location>
</feature>
<evidence type="ECO:0000256" key="1">
    <source>
        <dbReference type="ARBA" id="ARBA00004651"/>
    </source>
</evidence>
<keyword evidence="4 8" id="KW-0812">Transmembrane</keyword>
<evidence type="ECO:0000313" key="9">
    <source>
        <dbReference type="EMBL" id="MST96099.1"/>
    </source>
</evidence>
<evidence type="ECO:0000313" key="10">
    <source>
        <dbReference type="Proteomes" id="UP000435649"/>
    </source>
</evidence>
<feature type="transmembrane region" description="Helical" evidence="8">
    <location>
        <begin position="130"/>
        <end position="150"/>
    </location>
</feature>
<dbReference type="GO" id="GO:0009103">
    <property type="term" value="P:lipopolysaccharide biosynthetic process"/>
    <property type="evidence" value="ECO:0007669"/>
    <property type="project" value="TreeGrafter"/>
</dbReference>
<feature type="transmembrane region" description="Helical" evidence="8">
    <location>
        <begin position="99"/>
        <end position="118"/>
    </location>
</feature>
<feature type="transmembrane region" description="Helical" evidence="8">
    <location>
        <begin position="206"/>
        <end position="224"/>
    </location>
</feature>
<keyword evidence="7" id="KW-0460">Magnesium</keyword>
<dbReference type="GO" id="GO:0046872">
    <property type="term" value="F:metal ion binding"/>
    <property type="evidence" value="ECO:0007669"/>
    <property type="project" value="UniProtKB-KW"/>
</dbReference>
<keyword evidence="3 9" id="KW-0808">Transferase</keyword>
<comment type="cofactor">
    <cofactor evidence="7">
        <name>Mg(2+)</name>
        <dbReference type="ChEBI" id="CHEBI:18420"/>
    </cofactor>
</comment>
<evidence type="ECO:0000256" key="4">
    <source>
        <dbReference type="ARBA" id="ARBA00022692"/>
    </source>
</evidence>
<feature type="transmembrane region" description="Helical" evidence="8">
    <location>
        <begin position="341"/>
        <end position="362"/>
    </location>
</feature>
<evidence type="ECO:0000256" key="5">
    <source>
        <dbReference type="ARBA" id="ARBA00022989"/>
    </source>
</evidence>
<dbReference type="GO" id="GO:0005886">
    <property type="term" value="C:plasma membrane"/>
    <property type="evidence" value="ECO:0007669"/>
    <property type="project" value="UniProtKB-SubCell"/>
</dbReference>
<feature type="transmembrane region" description="Helical" evidence="8">
    <location>
        <begin position="12"/>
        <end position="33"/>
    </location>
</feature>
<feature type="binding site" evidence="7">
    <location>
        <position position="234"/>
    </location>
    <ligand>
        <name>Mg(2+)</name>
        <dbReference type="ChEBI" id="CHEBI:18420"/>
    </ligand>
</feature>
<keyword evidence="10" id="KW-1185">Reference proteome</keyword>
<dbReference type="CDD" id="cd06853">
    <property type="entry name" value="GT_WecA_like"/>
    <property type="match status" value="1"/>
</dbReference>
<dbReference type="GO" id="GO:0016780">
    <property type="term" value="F:phosphotransferase activity, for other substituted phosphate groups"/>
    <property type="evidence" value="ECO:0007669"/>
    <property type="project" value="InterPro"/>
</dbReference>
<feature type="transmembrane region" description="Helical" evidence="8">
    <location>
        <begin position="54"/>
        <end position="79"/>
    </location>
</feature>
<sequence length="382" mass="41539">MTVMPVWCQIYLFAFLAGAVSTLFDTPVFGRIARKFDFMDRPQANHKGHGRATPLLGGAAMFTGWLFCLAAGLGAAFFVQLPGFSEAVSAHLAGINSTLPQLGFLVLGAFLAVLLGLVDDKYALSAAAKFGGQFLIALLAVGLGGVRVNIFFTNPVLVWGASVFWLMLLMNSINFFDNMDGLAVGTITIAMGFFCVIAALNNQYFIAALAAMSCGVTAGFWYYNTSPAMIFMGDSGSHFLGYLAAVISAGVSWFGIDYSLSRFPILMPLFILALPLFDTGMVVLIRTCRGKPFWIGDHNHISHRFVRMGLSRRQAVLLVHLMALSVGLGILPVFWGDFRTAAILVAQAFLFLLVVSILQFALSDRQDTREKVQPDETKEKKP</sequence>
<dbReference type="RefSeq" id="WP_154416997.1">
    <property type="nucleotide sequence ID" value="NZ_VUNS01000002.1"/>
</dbReference>
<dbReference type="PANTHER" id="PTHR22926:SF3">
    <property type="entry name" value="UNDECAPRENYL-PHOSPHATE ALPHA-N-ACETYLGLUCOSAMINYL 1-PHOSPHATE TRANSFERASE"/>
    <property type="match status" value="1"/>
</dbReference>
<keyword evidence="2" id="KW-1003">Cell membrane</keyword>
<organism evidence="9 10">
    <name type="scientific">Victivallis lenta</name>
    <dbReference type="NCBI Taxonomy" id="2606640"/>
    <lineage>
        <taxon>Bacteria</taxon>
        <taxon>Pseudomonadati</taxon>
        <taxon>Lentisphaerota</taxon>
        <taxon>Lentisphaeria</taxon>
        <taxon>Victivallales</taxon>
        <taxon>Victivallaceae</taxon>
        <taxon>Victivallis</taxon>
    </lineage>
</organism>
<evidence type="ECO:0000256" key="3">
    <source>
        <dbReference type="ARBA" id="ARBA00022679"/>
    </source>
</evidence>
<feature type="transmembrane region" description="Helical" evidence="8">
    <location>
        <begin position="315"/>
        <end position="335"/>
    </location>
</feature>
<keyword evidence="6 8" id="KW-0472">Membrane</keyword>
<dbReference type="AlphaFoldDB" id="A0A844G0P9"/>
<name>A0A844G0P9_9BACT</name>
<gene>
    <name evidence="9" type="ORF">FYJ85_03445</name>
</gene>
<reference evidence="9 10" key="1">
    <citation type="submission" date="2019-08" db="EMBL/GenBank/DDBJ databases">
        <title>In-depth cultivation of the pig gut microbiome towards novel bacterial diversity and tailored functional studies.</title>
        <authorList>
            <person name="Wylensek D."/>
            <person name="Hitch T.C.A."/>
            <person name="Clavel T."/>
        </authorList>
    </citation>
    <scope>NUCLEOTIDE SEQUENCE [LARGE SCALE GENOMIC DNA]</scope>
    <source>
        <strain evidence="9 10">BBE-744-WT-12</strain>
    </source>
</reference>
<dbReference type="EMBL" id="VUNS01000002">
    <property type="protein sequence ID" value="MST96099.1"/>
    <property type="molecule type" value="Genomic_DNA"/>
</dbReference>
<evidence type="ECO:0000256" key="8">
    <source>
        <dbReference type="SAM" id="Phobius"/>
    </source>
</evidence>
<proteinExistence type="predicted"/>
<comment type="subcellular location">
    <subcellularLocation>
        <location evidence="1">Cell membrane</location>
        <topology evidence="1">Multi-pass membrane protein</topology>
    </subcellularLocation>
</comment>
<keyword evidence="7" id="KW-0479">Metal-binding</keyword>
<dbReference type="Proteomes" id="UP000435649">
    <property type="component" value="Unassembled WGS sequence"/>
</dbReference>
<evidence type="ECO:0000256" key="2">
    <source>
        <dbReference type="ARBA" id="ARBA00022475"/>
    </source>
</evidence>
<dbReference type="Pfam" id="PF00953">
    <property type="entry name" value="Glycos_transf_4"/>
    <property type="match status" value="1"/>
</dbReference>
<feature type="transmembrane region" description="Helical" evidence="8">
    <location>
        <begin position="182"/>
        <end position="200"/>
    </location>
</feature>
<dbReference type="PANTHER" id="PTHR22926">
    <property type="entry name" value="PHOSPHO-N-ACETYLMURAMOYL-PENTAPEPTIDE-TRANSFERASE"/>
    <property type="match status" value="1"/>
</dbReference>
<dbReference type="GO" id="GO:0044038">
    <property type="term" value="P:cell wall macromolecule biosynthetic process"/>
    <property type="evidence" value="ECO:0007669"/>
    <property type="project" value="TreeGrafter"/>
</dbReference>
<feature type="binding site" evidence="7">
    <location>
        <position position="174"/>
    </location>
    <ligand>
        <name>Mg(2+)</name>
        <dbReference type="ChEBI" id="CHEBI:18420"/>
    </ligand>
</feature>
<feature type="transmembrane region" description="Helical" evidence="8">
    <location>
        <begin position="236"/>
        <end position="256"/>
    </location>
</feature>
<comment type="caution">
    <text evidence="9">The sequence shown here is derived from an EMBL/GenBank/DDBJ whole genome shotgun (WGS) entry which is preliminary data.</text>
</comment>
<dbReference type="InterPro" id="IPR000715">
    <property type="entry name" value="Glycosyl_transferase_4"/>
</dbReference>
<evidence type="ECO:0000256" key="6">
    <source>
        <dbReference type="ARBA" id="ARBA00023136"/>
    </source>
</evidence>
<dbReference type="GO" id="GO:0071555">
    <property type="term" value="P:cell wall organization"/>
    <property type="evidence" value="ECO:0007669"/>
    <property type="project" value="TreeGrafter"/>
</dbReference>
<protein>
    <submittedName>
        <fullName evidence="9">Undecaprenyl/decaprenyl-phosphate alpha-N-acetylglucosaminyl 1-phosphate transferase</fullName>
    </submittedName>
</protein>